<dbReference type="EMBL" id="BAABME010023291">
    <property type="protein sequence ID" value="GAA0167729.1"/>
    <property type="molecule type" value="Genomic_DNA"/>
</dbReference>
<evidence type="ECO:0000313" key="3">
    <source>
        <dbReference type="Proteomes" id="UP001454036"/>
    </source>
</evidence>
<feature type="compositionally biased region" description="Basic and acidic residues" evidence="1">
    <location>
        <begin position="123"/>
        <end position="134"/>
    </location>
</feature>
<evidence type="ECO:0000313" key="2">
    <source>
        <dbReference type="EMBL" id="GAA0167729.1"/>
    </source>
</evidence>
<reference evidence="2 3" key="1">
    <citation type="submission" date="2024-01" db="EMBL/GenBank/DDBJ databases">
        <title>The complete chloroplast genome sequence of Lithospermum erythrorhizon: insights into the phylogenetic relationship among Boraginaceae species and the maternal lineages of purple gromwells.</title>
        <authorList>
            <person name="Okada T."/>
            <person name="Watanabe K."/>
        </authorList>
    </citation>
    <scope>NUCLEOTIDE SEQUENCE [LARGE SCALE GENOMIC DNA]</scope>
</reference>
<dbReference type="Proteomes" id="UP001454036">
    <property type="component" value="Unassembled WGS sequence"/>
</dbReference>
<comment type="caution">
    <text evidence="2">The sequence shown here is derived from an EMBL/GenBank/DDBJ whole genome shotgun (WGS) entry which is preliminary data.</text>
</comment>
<feature type="compositionally biased region" description="Low complexity" evidence="1">
    <location>
        <begin position="47"/>
        <end position="66"/>
    </location>
</feature>
<keyword evidence="3" id="KW-1185">Reference proteome</keyword>
<name>A0AAV3QUN9_LITER</name>
<protein>
    <submittedName>
        <fullName evidence="2">Uncharacterized protein</fullName>
    </submittedName>
</protein>
<feature type="region of interest" description="Disordered" evidence="1">
    <location>
        <begin position="23"/>
        <end position="71"/>
    </location>
</feature>
<accession>A0AAV3QUN9</accession>
<feature type="region of interest" description="Disordered" evidence="1">
    <location>
        <begin position="105"/>
        <end position="175"/>
    </location>
</feature>
<organism evidence="2 3">
    <name type="scientific">Lithospermum erythrorhizon</name>
    <name type="common">Purple gromwell</name>
    <name type="synonym">Lithospermum officinale var. erythrorhizon</name>
    <dbReference type="NCBI Taxonomy" id="34254"/>
    <lineage>
        <taxon>Eukaryota</taxon>
        <taxon>Viridiplantae</taxon>
        <taxon>Streptophyta</taxon>
        <taxon>Embryophyta</taxon>
        <taxon>Tracheophyta</taxon>
        <taxon>Spermatophyta</taxon>
        <taxon>Magnoliopsida</taxon>
        <taxon>eudicotyledons</taxon>
        <taxon>Gunneridae</taxon>
        <taxon>Pentapetalae</taxon>
        <taxon>asterids</taxon>
        <taxon>lamiids</taxon>
        <taxon>Boraginales</taxon>
        <taxon>Boraginaceae</taxon>
        <taxon>Boraginoideae</taxon>
        <taxon>Lithospermeae</taxon>
        <taxon>Lithospermum</taxon>
    </lineage>
</organism>
<proteinExistence type="predicted"/>
<evidence type="ECO:0000256" key="1">
    <source>
        <dbReference type="SAM" id="MobiDB-lite"/>
    </source>
</evidence>
<sequence>MGAYLGFLGPKAAGRVHQRARPVLPRGSGAGFATGPAFNRPNPPTTRPIRPGAAVPEAAPAGPPEGAKCKKNSKVVETPVVETPVVPPQVVHPRAPVATRIPVVNPEPVIPPRVTRSKTRVKARNDSPPKESSPKECVNVSAPLSDAIGSKDMVVSPSKNGKGLKGVQKDKTIIS</sequence>
<dbReference type="AlphaFoldDB" id="A0AAV3QUN9"/>
<gene>
    <name evidence="2" type="ORF">LIER_40435</name>
</gene>